<feature type="compositionally biased region" description="Acidic residues" evidence="1">
    <location>
        <begin position="523"/>
        <end position="546"/>
    </location>
</feature>
<organism evidence="2 3">
    <name type="scientific">Paratrimastix pyriformis</name>
    <dbReference type="NCBI Taxonomy" id="342808"/>
    <lineage>
        <taxon>Eukaryota</taxon>
        <taxon>Metamonada</taxon>
        <taxon>Preaxostyla</taxon>
        <taxon>Paratrimastigidae</taxon>
        <taxon>Paratrimastix</taxon>
    </lineage>
</organism>
<reference evidence="2" key="1">
    <citation type="journal article" date="2022" name="bioRxiv">
        <title>Genomics of Preaxostyla Flagellates Illuminates Evolutionary Transitions and the Path Towards Mitochondrial Loss.</title>
        <authorList>
            <person name="Novak L.V.F."/>
            <person name="Treitli S.C."/>
            <person name="Pyrih J."/>
            <person name="Halakuc P."/>
            <person name="Pipaliya S.V."/>
            <person name="Vacek V."/>
            <person name="Brzon O."/>
            <person name="Soukal P."/>
            <person name="Eme L."/>
            <person name="Dacks J.B."/>
            <person name="Karnkowska A."/>
            <person name="Elias M."/>
            <person name="Hampl V."/>
        </authorList>
    </citation>
    <scope>NUCLEOTIDE SEQUENCE</scope>
    <source>
        <strain evidence="2">RCP-MX</strain>
    </source>
</reference>
<evidence type="ECO:0008006" key="4">
    <source>
        <dbReference type="Google" id="ProtNLM"/>
    </source>
</evidence>
<dbReference type="InterPro" id="IPR032675">
    <property type="entry name" value="LRR_dom_sf"/>
</dbReference>
<dbReference type="SUPFAM" id="SSF52047">
    <property type="entry name" value="RNI-like"/>
    <property type="match status" value="2"/>
</dbReference>
<dbReference type="Gene3D" id="3.80.10.10">
    <property type="entry name" value="Ribonuclease Inhibitor"/>
    <property type="match status" value="2"/>
</dbReference>
<evidence type="ECO:0000313" key="3">
    <source>
        <dbReference type="Proteomes" id="UP001141327"/>
    </source>
</evidence>
<name>A0ABQ8UH74_9EUKA</name>
<dbReference type="InterPro" id="IPR050648">
    <property type="entry name" value="F-box_LRR-repeat"/>
</dbReference>
<evidence type="ECO:0000313" key="2">
    <source>
        <dbReference type="EMBL" id="KAJ4458138.1"/>
    </source>
</evidence>
<dbReference type="Proteomes" id="UP001141327">
    <property type="component" value="Unassembled WGS sequence"/>
</dbReference>
<comment type="caution">
    <text evidence="2">The sequence shown here is derived from an EMBL/GenBank/DDBJ whole genome shotgun (WGS) entry which is preliminary data.</text>
</comment>
<dbReference type="EMBL" id="JAPMOS010000034">
    <property type="protein sequence ID" value="KAJ4458138.1"/>
    <property type="molecule type" value="Genomic_DNA"/>
</dbReference>
<sequence>MLRNKTRQPPVAVAPRPPWDQWGTAILSEEETIGWAAVAARLGGGALVPKADQQPQSLFSRVVRTRAVSANEDDHDDDARSLLLRLPPELLVPIVEASPVQLHTYLSLLSLSHSTRTTIRGAPHELSFEEPDSDLAECSEGASPVLTADALAAIVGPCKGLVKLTLPASPLPNASPPLVGCGLNDAACLPWVNEAFAGHSRLAVLHVPWAEPLRLAIQHILPLLPGLEELHFLKAQNGTSFLEALVQSCPRLRALHFSSRRRMFNDPVLDLNALKPLGRTLRELDIETPGFGTIECLAPCFPCLERLTARPCKDRYIVPRSLPLDGPNEAIGFCGLQSLSLLHKGRAACPSAVAAQMLVSCQATLQSVELGVDDLVEESFFPVLAALIRLPRLTSLRLCASGVPHAIVLEAIWSLVDRLDRLSLEGWCIAFPVSITSSRLRDLSISMNAPLTLDCPALEVLTLPAFGSRQPLVLVCPRLRSIEGGISAVDMGIATAMPDLARLCIHKKLDDDDDDSSSSSFSDDGDGDGGDGDGDGDDDDDEEEEEMFETACLSDLLAIASPSRLRHLSGVCVTEPATLHRLWALGSLTRLEAHLAASALADLHLPAHIQFLRVAVNMPFDEPFHQLSLEAPGLRTLALSSILWAHPVLLALRCPALVSLNLKIHTLIMLDLGADSSPPLRSLTISDCTDVLNASLLNVLLRHGHHLQHIALAHRDDRDPWLSWAALKVALERLPRLVSLELKPPPRREMTLLFPRLRRLAIDDDDGSLTSLVLDCPLLEELRMSYYKVQLMLKQPANLRLVEGPMCIVDVLRTHFPLAIVVFTDKAPS</sequence>
<dbReference type="PANTHER" id="PTHR13382">
    <property type="entry name" value="MITOCHONDRIAL ATP SYNTHASE COUPLING FACTOR B"/>
    <property type="match status" value="1"/>
</dbReference>
<feature type="region of interest" description="Disordered" evidence="1">
    <location>
        <begin position="510"/>
        <end position="546"/>
    </location>
</feature>
<protein>
    <recommendedName>
        <fullName evidence="4">F-box domain-containing protein</fullName>
    </recommendedName>
</protein>
<evidence type="ECO:0000256" key="1">
    <source>
        <dbReference type="SAM" id="MobiDB-lite"/>
    </source>
</evidence>
<proteinExistence type="predicted"/>
<keyword evidence="3" id="KW-1185">Reference proteome</keyword>
<gene>
    <name evidence="2" type="ORF">PAPYR_6259</name>
</gene>
<accession>A0ABQ8UH74</accession>